<evidence type="ECO:0000313" key="4">
    <source>
        <dbReference type="Proteomes" id="UP000078561"/>
    </source>
</evidence>
<feature type="compositionally biased region" description="Basic and acidic residues" evidence="2">
    <location>
        <begin position="508"/>
        <end position="527"/>
    </location>
</feature>
<evidence type="ECO:0000256" key="1">
    <source>
        <dbReference type="SAM" id="Coils"/>
    </source>
</evidence>
<feature type="compositionally biased region" description="Low complexity" evidence="2">
    <location>
        <begin position="100"/>
        <end position="117"/>
    </location>
</feature>
<accession>A0A168T256</accession>
<reference evidence="3" key="1">
    <citation type="submission" date="2016-04" db="EMBL/GenBank/DDBJ databases">
        <authorList>
            <person name="Evans L.H."/>
            <person name="Alamgir A."/>
            <person name="Owens N."/>
            <person name="Weber N.D."/>
            <person name="Virtaneva K."/>
            <person name="Barbian K."/>
            <person name="Babar A."/>
            <person name="Rosenke K."/>
        </authorList>
    </citation>
    <scope>NUCLEOTIDE SEQUENCE [LARGE SCALE GENOMIC DNA]</scope>
    <source>
        <strain evidence="3">CBS 101.48</strain>
    </source>
</reference>
<evidence type="ECO:0000256" key="2">
    <source>
        <dbReference type="SAM" id="MobiDB-lite"/>
    </source>
</evidence>
<proteinExistence type="predicted"/>
<feature type="region of interest" description="Disordered" evidence="2">
    <location>
        <begin position="41"/>
        <end position="159"/>
    </location>
</feature>
<feature type="coiled-coil region" evidence="1">
    <location>
        <begin position="307"/>
        <end position="334"/>
    </location>
</feature>
<organism evidence="3">
    <name type="scientific">Absidia glauca</name>
    <name type="common">Pin mould</name>
    <dbReference type="NCBI Taxonomy" id="4829"/>
    <lineage>
        <taxon>Eukaryota</taxon>
        <taxon>Fungi</taxon>
        <taxon>Fungi incertae sedis</taxon>
        <taxon>Mucoromycota</taxon>
        <taxon>Mucoromycotina</taxon>
        <taxon>Mucoromycetes</taxon>
        <taxon>Mucorales</taxon>
        <taxon>Cunninghamellaceae</taxon>
        <taxon>Absidia</taxon>
    </lineage>
</organism>
<feature type="compositionally biased region" description="Polar residues" evidence="2">
    <location>
        <begin position="118"/>
        <end position="128"/>
    </location>
</feature>
<keyword evidence="4" id="KW-1185">Reference proteome</keyword>
<dbReference type="EMBL" id="LT555008">
    <property type="protein sequence ID" value="SAM09348.1"/>
    <property type="molecule type" value="Genomic_DNA"/>
</dbReference>
<dbReference type="OMA" id="YHTMKMN"/>
<dbReference type="OrthoDB" id="2401156at2759"/>
<keyword evidence="1" id="KW-0175">Coiled coil</keyword>
<protein>
    <submittedName>
        <fullName evidence="3">Uncharacterized protein</fullName>
    </submittedName>
</protein>
<gene>
    <name evidence="3" type="primary">ABSGL_15024.1 scaffold 15162</name>
</gene>
<sequence length="617" mass="68627">MSTMTNIDVLTDEWVKKLHFENRVDLNLQIPSSGESIKVEVGDIPTERIPQLDMPSFDDTKQKSQHKARPDNQANSIPTSDSYLSSLVSSAKSNPPGAISSRAASPTPATASSTSPTVNGSCQGTQDCSCYKCQRQRRRAGTRNRTLPTEPPLVSMGNAATTTAPTASQTLETHSYQQRTHDLESMSPIIDGTINGSPITNTSKPSSATVKRNASFMLRKNPSMVSYERHLPRPTYSQQDSIYRGKRPDHKASSDINDGTQQQDLNRYNKDSYEISWQDETGDDLLTSLRTFQTIFDEKPHGSEGLSDLLETRAQELKRQQIEEKEQLANQQRMEPNRPPRRSDCLTLSYRDGPAHKHLTLYHTMKMNGPTERMAAYGRALQHCVRADSGLTSWVERQSNQPPPSAAISNHRPNFTLKKSTKRSILHLPGRKQKNTAEDLWLRTNKLTDSPITQREGTLNDNESAPIDVLSTANALMPSPASNQSAIRATANNKPYDHVDTPSRPVARSRDSVDKDSLTSLDIEHSRPTKSAKIWSSLGRKASKSRSNAPSLHSIEKYQPPASIKEAPEPFEKALDDLCQIMTHVDRAVLQTYLEQANGDYMKTLSVIRAEVTSGKL</sequence>
<dbReference type="InParanoid" id="A0A168T256"/>
<feature type="region of interest" description="Disordered" evidence="2">
    <location>
        <begin position="492"/>
        <end position="563"/>
    </location>
</feature>
<name>A0A168T256_ABSGL</name>
<dbReference type="AlphaFoldDB" id="A0A168T256"/>
<feature type="compositionally biased region" description="Polar residues" evidence="2">
    <location>
        <begin position="254"/>
        <end position="263"/>
    </location>
</feature>
<dbReference type="Proteomes" id="UP000078561">
    <property type="component" value="Unassembled WGS sequence"/>
</dbReference>
<feature type="region of interest" description="Disordered" evidence="2">
    <location>
        <begin position="221"/>
        <end position="263"/>
    </location>
</feature>
<evidence type="ECO:0000313" key="3">
    <source>
        <dbReference type="EMBL" id="SAM09348.1"/>
    </source>
</evidence>
<feature type="compositionally biased region" description="Low complexity" evidence="2">
    <location>
        <begin position="80"/>
        <end position="93"/>
    </location>
</feature>